<reference evidence="1 2" key="1">
    <citation type="submission" date="2019-07" db="EMBL/GenBank/DDBJ databases">
        <title>WGS assembly of Gossypium mustelinum.</title>
        <authorList>
            <person name="Chen Z.J."/>
            <person name="Sreedasyam A."/>
            <person name="Ando A."/>
            <person name="Song Q."/>
            <person name="De L."/>
            <person name="Hulse-Kemp A."/>
            <person name="Ding M."/>
            <person name="Ye W."/>
            <person name="Kirkbride R."/>
            <person name="Jenkins J."/>
            <person name="Plott C."/>
            <person name="Lovell J."/>
            <person name="Lin Y.-M."/>
            <person name="Vaughn R."/>
            <person name="Liu B."/>
            <person name="Li W."/>
            <person name="Simpson S."/>
            <person name="Scheffler B."/>
            <person name="Saski C."/>
            <person name="Grover C."/>
            <person name="Hu G."/>
            <person name="Conover J."/>
            <person name="Carlson J."/>
            <person name="Shu S."/>
            <person name="Boston L."/>
            <person name="Williams M."/>
            <person name="Peterson D."/>
            <person name="Mcgee K."/>
            <person name="Jones D."/>
            <person name="Wendel J."/>
            <person name="Stelly D."/>
            <person name="Grimwood J."/>
            <person name="Schmutz J."/>
        </authorList>
    </citation>
    <scope>NUCLEOTIDE SEQUENCE [LARGE SCALE GENOMIC DNA]</scope>
    <source>
        <strain evidence="1">1408120.09</strain>
    </source>
</reference>
<evidence type="ECO:0000313" key="2">
    <source>
        <dbReference type="Proteomes" id="UP000323597"/>
    </source>
</evidence>
<gene>
    <name evidence="1" type="ORF">E1A91_A05G318600v1</name>
</gene>
<organism evidence="1 2">
    <name type="scientific">Gossypium mustelinum</name>
    <name type="common">Cotton</name>
    <name type="synonym">Gossypium caicoense</name>
    <dbReference type="NCBI Taxonomy" id="34275"/>
    <lineage>
        <taxon>Eukaryota</taxon>
        <taxon>Viridiplantae</taxon>
        <taxon>Streptophyta</taxon>
        <taxon>Embryophyta</taxon>
        <taxon>Tracheophyta</taxon>
        <taxon>Spermatophyta</taxon>
        <taxon>Magnoliopsida</taxon>
        <taxon>eudicotyledons</taxon>
        <taxon>Gunneridae</taxon>
        <taxon>Pentapetalae</taxon>
        <taxon>rosids</taxon>
        <taxon>malvids</taxon>
        <taxon>Malvales</taxon>
        <taxon>Malvaceae</taxon>
        <taxon>Malvoideae</taxon>
        <taxon>Gossypium</taxon>
    </lineage>
</organism>
<sequence length="58" mass="6406">MAGPLVGEPYLSAALQVLFDRLASQQFLNFIRGKKLEKGLVKKLNDASLRAPKISYSL</sequence>
<evidence type="ECO:0000313" key="1">
    <source>
        <dbReference type="EMBL" id="TYJ36610.1"/>
    </source>
</evidence>
<keyword evidence="2" id="KW-1185">Reference proteome</keyword>
<dbReference type="EMBL" id="CM017640">
    <property type="protein sequence ID" value="TYJ36610.1"/>
    <property type="molecule type" value="Genomic_DNA"/>
</dbReference>
<accession>A0A5D2ZF41</accession>
<proteinExistence type="predicted"/>
<dbReference type="AlphaFoldDB" id="A0A5D2ZF41"/>
<protein>
    <submittedName>
        <fullName evidence="1">Uncharacterized protein</fullName>
    </submittedName>
</protein>
<dbReference type="Proteomes" id="UP000323597">
    <property type="component" value="Chromosome A05"/>
</dbReference>
<name>A0A5D2ZF41_GOSMU</name>